<feature type="domain" description="Fibronectin type-III" evidence="2">
    <location>
        <begin position="8"/>
        <end position="98"/>
    </location>
</feature>
<dbReference type="VEuPathDB" id="VectorBase:RSAN_050410"/>
<sequence length="320" mass="34481">MITSLYLGPTSIQAVPLSSTSVLLSWGPLAPYVVGGQYRVRVQDDENSQRFLNVGYVLSTIVQDLDPTENYTLSVQWCPSQNVCSPFVSTRRIANAPNFLGILTGDIIAYFAGSRVGASIDLLAVVKARCLTFGRKELPVPSNLTVVAVGPSSINITWQLPVNSTNITGYQVSWCLSDLCIGKLNDLTTKTSYSVQRLQDFKNYTVFVCAYVDQGLTTFVGQCINVSAKTQPGAPAGGVAIPLSQSSILVAWAAKPGCPSISAYNLRVASPTPTVNWASTELTQYTFANLMTKTKYTFQLRWCPLSGTCSEAVNITGSTV</sequence>
<proteinExistence type="predicted"/>
<dbReference type="CDD" id="cd00063">
    <property type="entry name" value="FN3"/>
    <property type="match status" value="3"/>
</dbReference>
<keyword evidence="4" id="KW-1185">Reference proteome</keyword>
<evidence type="ECO:0000313" key="4">
    <source>
        <dbReference type="Proteomes" id="UP000821837"/>
    </source>
</evidence>
<reference evidence="3" key="1">
    <citation type="journal article" date="2020" name="Cell">
        <title>Large-Scale Comparative Analyses of Tick Genomes Elucidate Their Genetic Diversity and Vector Capacities.</title>
        <authorList>
            <consortium name="Tick Genome and Microbiome Consortium (TIGMIC)"/>
            <person name="Jia N."/>
            <person name="Wang J."/>
            <person name="Shi W."/>
            <person name="Du L."/>
            <person name="Sun Y."/>
            <person name="Zhan W."/>
            <person name="Jiang J.F."/>
            <person name="Wang Q."/>
            <person name="Zhang B."/>
            <person name="Ji P."/>
            <person name="Bell-Sakyi L."/>
            <person name="Cui X.M."/>
            <person name="Yuan T.T."/>
            <person name="Jiang B.G."/>
            <person name="Yang W.F."/>
            <person name="Lam T.T."/>
            <person name="Chang Q.C."/>
            <person name="Ding S.J."/>
            <person name="Wang X.J."/>
            <person name="Zhu J.G."/>
            <person name="Ruan X.D."/>
            <person name="Zhao L."/>
            <person name="Wei J.T."/>
            <person name="Ye R.Z."/>
            <person name="Que T.C."/>
            <person name="Du C.H."/>
            <person name="Zhou Y.H."/>
            <person name="Cheng J.X."/>
            <person name="Dai P.F."/>
            <person name="Guo W.B."/>
            <person name="Han X.H."/>
            <person name="Huang E.J."/>
            <person name="Li L.F."/>
            <person name="Wei W."/>
            <person name="Gao Y.C."/>
            <person name="Liu J.Z."/>
            <person name="Shao H.Z."/>
            <person name="Wang X."/>
            <person name="Wang C.C."/>
            <person name="Yang T.C."/>
            <person name="Huo Q.B."/>
            <person name="Li W."/>
            <person name="Chen H.Y."/>
            <person name="Chen S.E."/>
            <person name="Zhou L.G."/>
            <person name="Ni X.B."/>
            <person name="Tian J.H."/>
            <person name="Sheng Y."/>
            <person name="Liu T."/>
            <person name="Pan Y.S."/>
            <person name="Xia L.Y."/>
            <person name="Li J."/>
            <person name="Zhao F."/>
            <person name="Cao W.C."/>
        </authorList>
    </citation>
    <scope>NUCLEOTIDE SEQUENCE</scope>
    <source>
        <strain evidence="3">Rsan-2018</strain>
    </source>
</reference>
<dbReference type="EMBL" id="JABSTV010001245">
    <property type="protein sequence ID" value="KAH7984240.1"/>
    <property type="molecule type" value="Genomic_DNA"/>
</dbReference>
<evidence type="ECO:0000259" key="2">
    <source>
        <dbReference type="PROSITE" id="PS50853"/>
    </source>
</evidence>
<dbReference type="SUPFAM" id="SSF49265">
    <property type="entry name" value="Fibronectin type III"/>
    <property type="match status" value="2"/>
</dbReference>
<name>A0A9D4YQN7_RHISA</name>
<dbReference type="InterPro" id="IPR050991">
    <property type="entry name" value="ECM_Regulatory_Proteins"/>
</dbReference>
<gene>
    <name evidence="3" type="ORF">HPB52_018394</name>
</gene>
<feature type="domain" description="Fibronectin type-III" evidence="2">
    <location>
        <begin position="234"/>
        <end position="320"/>
    </location>
</feature>
<accession>A0A9D4YQN7</accession>
<feature type="domain" description="Fibronectin type-III" evidence="2">
    <location>
        <begin position="140"/>
        <end position="233"/>
    </location>
</feature>
<dbReference type="Pfam" id="PF00041">
    <property type="entry name" value="fn3"/>
    <property type="match status" value="3"/>
</dbReference>
<comment type="caution">
    <text evidence="3">The sequence shown here is derived from an EMBL/GenBank/DDBJ whole genome shotgun (WGS) entry which is preliminary data.</text>
</comment>
<dbReference type="PANTHER" id="PTHR46708:SF2">
    <property type="entry name" value="FIBRONECTIN TYPE-III DOMAIN-CONTAINING PROTEIN"/>
    <property type="match status" value="1"/>
</dbReference>
<dbReference type="Gene3D" id="2.60.40.10">
    <property type="entry name" value="Immunoglobulins"/>
    <property type="match status" value="3"/>
</dbReference>
<dbReference type="Proteomes" id="UP000821837">
    <property type="component" value="Chromosome 1"/>
</dbReference>
<protein>
    <recommendedName>
        <fullName evidence="2">Fibronectin type-III domain-containing protein</fullName>
    </recommendedName>
</protein>
<dbReference type="InterPro" id="IPR036116">
    <property type="entry name" value="FN3_sf"/>
</dbReference>
<organism evidence="3 4">
    <name type="scientific">Rhipicephalus sanguineus</name>
    <name type="common">Brown dog tick</name>
    <name type="synonym">Ixodes sanguineus</name>
    <dbReference type="NCBI Taxonomy" id="34632"/>
    <lineage>
        <taxon>Eukaryota</taxon>
        <taxon>Metazoa</taxon>
        <taxon>Ecdysozoa</taxon>
        <taxon>Arthropoda</taxon>
        <taxon>Chelicerata</taxon>
        <taxon>Arachnida</taxon>
        <taxon>Acari</taxon>
        <taxon>Parasitiformes</taxon>
        <taxon>Ixodida</taxon>
        <taxon>Ixodoidea</taxon>
        <taxon>Ixodidae</taxon>
        <taxon>Rhipicephalinae</taxon>
        <taxon>Rhipicephalus</taxon>
        <taxon>Rhipicephalus</taxon>
    </lineage>
</organism>
<keyword evidence="1" id="KW-0677">Repeat</keyword>
<dbReference type="SMART" id="SM00060">
    <property type="entry name" value="FN3"/>
    <property type="match status" value="3"/>
</dbReference>
<dbReference type="PROSITE" id="PS50853">
    <property type="entry name" value="FN3"/>
    <property type="match status" value="3"/>
</dbReference>
<dbReference type="InterPro" id="IPR013783">
    <property type="entry name" value="Ig-like_fold"/>
</dbReference>
<evidence type="ECO:0000256" key="1">
    <source>
        <dbReference type="ARBA" id="ARBA00022737"/>
    </source>
</evidence>
<dbReference type="AlphaFoldDB" id="A0A9D4YQN7"/>
<dbReference type="PANTHER" id="PTHR46708">
    <property type="entry name" value="TENASCIN"/>
    <property type="match status" value="1"/>
</dbReference>
<reference evidence="3" key="2">
    <citation type="submission" date="2021-09" db="EMBL/GenBank/DDBJ databases">
        <authorList>
            <person name="Jia N."/>
            <person name="Wang J."/>
            <person name="Shi W."/>
            <person name="Du L."/>
            <person name="Sun Y."/>
            <person name="Zhan W."/>
            <person name="Jiang J."/>
            <person name="Wang Q."/>
            <person name="Zhang B."/>
            <person name="Ji P."/>
            <person name="Sakyi L.B."/>
            <person name="Cui X."/>
            <person name="Yuan T."/>
            <person name="Jiang B."/>
            <person name="Yang W."/>
            <person name="Lam T.T.-Y."/>
            <person name="Chang Q."/>
            <person name="Ding S."/>
            <person name="Wang X."/>
            <person name="Zhu J."/>
            <person name="Ruan X."/>
            <person name="Zhao L."/>
            <person name="Wei J."/>
            <person name="Que T."/>
            <person name="Du C."/>
            <person name="Cheng J."/>
            <person name="Dai P."/>
            <person name="Han X."/>
            <person name="Huang E."/>
            <person name="Gao Y."/>
            <person name="Liu J."/>
            <person name="Shao H."/>
            <person name="Ye R."/>
            <person name="Li L."/>
            <person name="Wei W."/>
            <person name="Wang X."/>
            <person name="Wang C."/>
            <person name="Huo Q."/>
            <person name="Li W."/>
            <person name="Guo W."/>
            <person name="Chen H."/>
            <person name="Chen S."/>
            <person name="Zhou L."/>
            <person name="Zhou L."/>
            <person name="Ni X."/>
            <person name="Tian J."/>
            <person name="Zhou Y."/>
            <person name="Sheng Y."/>
            <person name="Liu T."/>
            <person name="Pan Y."/>
            <person name="Xia L."/>
            <person name="Li J."/>
            <person name="Zhao F."/>
            <person name="Cao W."/>
        </authorList>
    </citation>
    <scope>NUCLEOTIDE SEQUENCE</scope>
    <source>
        <strain evidence="3">Rsan-2018</strain>
        <tissue evidence="3">Larvae</tissue>
    </source>
</reference>
<evidence type="ECO:0000313" key="3">
    <source>
        <dbReference type="EMBL" id="KAH7984240.1"/>
    </source>
</evidence>
<dbReference type="InterPro" id="IPR003961">
    <property type="entry name" value="FN3_dom"/>
</dbReference>